<keyword evidence="5" id="KW-1133">Transmembrane helix</keyword>
<dbReference type="CDD" id="cd05716">
    <property type="entry name" value="IgV_pIgR_like"/>
    <property type="match status" value="1"/>
</dbReference>
<dbReference type="EMBL" id="JAINUG010000427">
    <property type="protein sequence ID" value="KAJ8371843.1"/>
    <property type="molecule type" value="Genomic_DNA"/>
</dbReference>
<feature type="signal peptide" evidence="6">
    <location>
        <begin position="1"/>
        <end position="19"/>
    </location>
</feature>
<reference evidence="8" key="1">
    <citation type="journal article" date="2023" name="Science">
        <title>Genome structures resolve the early diversification of teleost fishes.</title>
        <authorList>
            <person name="Parey E."/>
            <person name="Louis A."/>
            <person name="Montfort J."/>
            <person name="Bouchez O."/>
            <person name="Roques C."/>
            <person name="Iampietro C."/>
            <person name="Lluch J."/>
            <person name="Castinel A."/>
            <person name="Donnadieu C."/>
            <person name="Desvignes T."/>
            <person name="Floi Bucao C."/>
            <person name="Jouanno E."/>
            <person name="Wen M."/>
            <person name="Mejri S."/>
            <person name="Dirks R."/>
            <person name="Jansen H."/>
            <person name="Henkel C."/>
            <person name="Chen W.J."/>
            <person name="Zahm M."/>
            <person name="Cabau C."/>
            <person name="Klopp C."/>
            <person name="Thompson A.W."/>
            <person name="Robinson-Rechavi M."/>
            <person name="Braasch I."/>
            <person name="Lecointre G."/>
            <person name="Bobe J."/>
            <person name="Postlethwait J.H."/>
            <person name="Berthelot C."/>
            <person name="Roest Crollius H."/>
            <person name="Guiguen Y."/>
        </authorList>
    </citation>
    <scope>NUCLEOTIDE SEQUENCE</scope>
    <source>
        <strain evidence="8">NC1722</strain>
    </source>
</reference>
<dbReference type="InterPro" id="IPR007110">
    <property type="entry name" value="Ig-like_dom"/>
</dbReference>
<dbReference type="InterPro" id="IPR050671">
    <property type="entry name" value="CD300_family_receptors"/>
</dbReference>
<dbReference type="PRINTS" id="PR01217">
    <property type="entry name" value="PRICHEXTENSN"/>
</dbReference>
<evidence type="ECO:0000313" key="9">
    <source>
        <dbReference type="Proteomes" id="UP001221898"/>
    </source>
</evidence>
<dbReference type="InterPro" id="IPR003599">
    <property type="entry name" value="Ig_sub"/>
</dbReference>
<dbReference type="Pfam" id="PF07686">
    <property type="entry name" value="V-set"/>
    <property type="match status" value="1"/>
</dbReference>
<evidence type="ECO:0000259" key="7">
    <source>
        <dbReference type="PROSITE" id="PS50835"/>
    </source>
</evidence>
<dbReference type="Proteomes" id="UP001221898">
    <property type="component" value="Unassembled WGS sequence"/>
</dbReference>
<evidence type="ECO:0000256" key="3">
    <source>
        <dbReference type="ARBA" id="ARBA00023136"/>
    </source>
</evidence>
<keyword evidence="3 5" id="KW-0472">Membrane</keyword>
<dbReference type="InterPro" id="IPR013783">
    <property type="entry name" value="Ig-like_fold"/>
</dbReference>
<accession>A0AAD7R8L6</accession>
<feature type="domain" description="Ig-like" evidence="7">
    <location>
        <begin position="15"/>
        <end position="122"/>
    </location>
</feature>
<dbReference type="GO" id="GO:0004888">
    <property type="term" value="F:transmembrane signaling receptor activity"/>
    <property type="evidence" value="ECO:0007669"/>
    <property type="project" value="TreeGrafter"/>
</dbReference>
<feature type="chain" id="PRO_5042008026" description="Ig-like domain-containing protein" evidence="6">
    <location>
        <begin position="20"/>
        <end position="359"/>
    </location>
</feature>
<organism evidence="8 9">
    <name type="scientific">Aldrovandia affinis</name>
    <dbReference type="NCBI Taxonomy" id="143900"/>
    <lineage>
        <taxon>Eukaryota</taxon>
        <taxon>Metazoa</taxon>
        <taxon>Chordata</taxon>
        <taxon>Craniata</taxon>
        <taxon>Vertebrata</taxon>
        <taxon>Euteleostomi</taxon>
        <taxon>Actinopterygii</taxon>
        <taxon>Neopterygii</taxon>
        <taxon>Teleostei</taxon>
        <taxon>Notacanthiformes</taxon>
        <taxon>Halosauridae</taxon>
        <taxon>Aldrovandia</taxon>
    </lineage>
</organism>
<dbReference type="SMART" id="SM00409">
    <property type="entry name" value="IG"/>
    <property type="match status" value="1"/>
</dbReference>
<sequence length="359" mass="38223">MDCLLFLLLFVTGLPGILSMRTQSRVTVQTGGSVSIPCHYDQKYKDSVKYWCRGLLWGTCIVVVRTDSPQRRGDVSITDDPAQQVFTVTLRNLQRRDTNKYWCAVRVKGIGTPDDKASVFLSVTKAAFPPTTQQTAASTFAAMSPSSGGCAHCMSPRPTAGSAPPTAWSTPPESPPPVTSPATLPTSTTSPPATPPSALSATTSPSTTPPSALSATTSPSTTPPSAVSSTTASPTTPPSALSATTSPPTTQPSALSIITSPPTTPPRTRSTATPLHGKPPSTLRLHWWQSLLIACGSLLLAATLAMVTWRMWRQRRNSYSGWKTDEMDPALMLHADNDADPTSHARIFLNRSPLGEHLF</sequence>
<keyword evidence="6" id="KW-0732">Signal</keyword>
<evidence type="ECO:0000256" key="4">
    <source>
        <dbReference type="SAM" id="MobiDB-lite"/>
    </source>
</evidence>
<dbReference type="SUPFAM" id="SSF48726">
    <property type="entry name" value="Immunoglobulin"/>
    <property type="match status" value="1"/>
</dbReference>
<keyword evidence="2 5" id="KW-0812">Transmembrane</keyword>
<evidence type="ECO:0000256" key="6">
    <source>
        <dbReference type="SAM" id="SignalP"/>
    </source>
</evidence>
<evidence type="ECO:0000313" key="8">
    <source>
        <dbReference type="EMBL" id="KAJ8371843.1"/>
    </source>
</evidence>
<protein>
    <recommendedName>
        <fullName evidence="7">Ig-like domain-containing protein</fullName>
    </recommendedName>
</protein>
<feature type="compositionally biased region" description="Low complexity" evidence="4">
    <location>
        <begin position="158"/>
        <end position="171"/>
    </location>
</feature>
<dbReference type="PANTHER" id="PTHR11860">
    <property type="entry name" value="POLYMERIC-IMMUNOGLOBULIN RECEPTOR"/>
    <property type="match status" value="1"/>
</dbReference>
<keyword evidence="9" id="KW-1185">Reference proteome</keyword>
<feature type="region of interest" description="Disordered" evidence="4">
    <location>
        <begin position="147"/>
        <end position="280"/>
    </location>
</feature>
<gene>
    <name evidence="8" type="ORF">AAFF_G00299380</name>
</gene>
<comment type="caution">
    <text evidence="8">The sequence shown here is derived from an EMBL/GenBank/DDBJ whole genome shotgun (WGS) entry which is preliminary data.</text>
</comment>
<evidence type="ECO:0000256" key="5">
    <source>
        <dbReference type="SAM" id="Phobius"/>
    </source>
</evidence>
<evidence type="ECO:0000256" key="2">
    <source>
        <dbReference type="ARBA" id="ARBA00022692"/>
    </source>
</evidence>
<dbReference type="GO" id="GO:0005886">
    <property type="term" value="C:plasma membrane"/>
    <property type="evidence" value="ECO:0007669"/>
    <property type="project" value="TreeGrafter"/>
</dbReference>
<dbReference type="AlphaFoldDB" id="A0AAD7R8L6"/>
<dbReference type="InterPro" id="IPR036179">
    <property type="entry name" value="Ig-like_dom_sf"/>
</dbReference>
<dbReference type="InterPro" id="IPR013106">
    <property type="entry name" value="Ig_V-set"/>
</dbReference>
<proteinExistence type="predicted"/>
<dbReference type="Gene3D" id="2.60.40.10">
    <property type="entry name" value="Immunoglobulins"/>
    <property type="match status" value="1"/>
</dbReference>
<dbReference type="PROSITE" id="PS50835">
    <property type="entry name" value="IG_LIKE"/>
    <property type="match status" value="1"/>
</dbReference>
<evidence type="ECO:0000256" key="1">
    <source>
        <dbReference type="ARBA" id="ARBA00004370"/>
    </source>
</evidence>
<feature type="compositionally biased region" description="Low complexity" evidence="4">
    <location>
        <begin position="180"/>
        <end position="275"/>
    </location>
</feature>
<name>A0AAD7R8L6_9TELE</name>
<feature type="transmembrane region" description="Helical" evidence="5">
    <location>
        <begin position="287"/>
        <end position="309"/>
    </location>
</feature>
<comment type="subcellular location">
    <subcellularLocation>
        <location evidence="1">Membrane</location>
    </subcellularLocation>
</comment>
<dbReference type="PANTHER" id="PTHR11860:SF87">
    <property type="entry name" value="CMRF35-LIKE MOLECULE 8"/>
    <property type="match status" value="1"/>
</dbReference>